<accession>A0ABV7NCF7</accession>
<feature type="signal peptide" evidence="1">
    <location>
        <begin position="1"/>
        <end position="31"/>
    </location>
</feature>
<dbReference type="RefSeq" id="WP_139797613.1">
    <property type="nucleotide sequence ID" value="NZ_JBHRVU010000002.1"/>
</dbReference>
<evidence type="ECO:0000313" key="2">
    <source>
        <dbReference type="EMBL" id="MFC3439796.1"/>
    </source>
</evidence>
<keyword evidence="3" id="KW-1185">Reference proteome</keyword>
<evidence type="ECO:0000256" key="1">
    <source>
        <dbReference type="SAM" id="SignalP"/>
    </source>
</evidence>
<sequence>MGNLNKGSLLKAALWGGVALCTPMASTAAWATDVDAGDYVALPPGSNLAIVYAQFAERDAIEGGPVGRRCVVYADGQHGGMGDRR</sequence>
<dbReference type="EMBL" id="JBHRVU010000002">
    <property type="protein sequence ID" value="MFC3439796.1"/>
    <property type="molecule type" value="Genomic_DNA"/>
</dbReference>
<proteinExistence type="predicted"/>
<dbReference type="Proteomes" id="UP001595681">
    <property type="component" value="Unassembled WGS sequence"/>
</dbReference>
<feature type="chain" id="PRO_5046516376" evidence="1">
    <location>
        <begin position="32"/>
        <end position="85"/>
    </location>
</feature>
<keyword evidence="1" id="KW-0732">Signal</keyword>
<protein>
    <submittedName>
        <fullName evidence="2">Uncharacterized protein</fullName>
    </submittedName>
</protein>
<name>A0ABV7NCF7_9SPHN</name>
<gene>
    <name evidence="2" type="ORF">ACFOKF_01005</name>
</gene>
<organism evidence="2 3">
    <name type="scientific">Sphingobium rhizovicinum</name>
    <dbReference type="NCBI Taxonomy" id="432308"/>
    <lineage>
        <taxon>Bacteria</taxon>
        <taxon>Pseudomonadati</taxon>
        <taxon>Pseudomonadota</taxon>
        <taxon>Alphaproteobacteria</taxon>
        <taxon>Sphingomonadales</taxon>
        <taxon>Sphingomonadaceae</taxon>
        <taxon>Sphingobium</taxon>
    </lineage>
</organism>
<evidence type="ECO:0000313" key="3">
    <source>
        <dbReference type="Proteomes" id="UP001595681"/>
    </source>
</evidence>
<comment type="caution">
    <text evidence="2">The sequence shown here is derived from an EMBL/GenBank/DDBJ whole genome shotgun (WGS) entry which is preliminary data.</text>
</comment>
<reference evidence="3" key="1">
    <citation type="journal article" date="2019" name="Int. J. Syst. Evol. Microbiol.">
        <title>The Global Catalogue of Microorganisms (GCM) 10K type strain sequencing project: providing services to taxonomists for standard genome sequencing and annotation.</title>
        <authorList>
            <consortium name="The Broad Institute Genomics Platform"/>
            <consortium name="The Broad Institute Genome Sequencing Center for Infectious Disease"/>
            <person name="Wu L."/>
            <person name="Ma J."/>
        </authorList>
    </citation>
    <scope>NUCLEOTIDE SEQUENCE [LARGE SCALE GENOMIC DNA]</scope>
    <source>
        <strain evidence="3">CCM 7491</strain>
    </source>
</reference>